<keyword evidence="4" id="KW-1185">Reference proteome</keyword>
<dbReference type="Proteomes" id="UP000344571">
    <property type="component" value="Chromosome"/>
</dbReference>
<dbReference type="InterPro" id="IPR029060">
    <property type="entry name" value="PIN-like_dom_sf"/>
</dbReference>
<dbReference type="Proteomes" id="UP000243750">
    <property type="component" value="Unassembled WGS sequence"/>
</dbReference>
<evidence type="ECO:0000313" key="3">
    <source>
        <dbReference type="Proteomes" id="UP000243750"/>
    </source>
</evidence>
<reference evidence="2 4" key="2">
    <citation type="submission" date="2018-10" db="EMBL/GenBank/DDBJ databases">
        <title>Complete genome sequence of Pseudomonas pelagia strain Kongs-67.</title>
        <authorList>
            <person name="Sinha R.K."/>
            <person name="Krishnan K."/>
        </authorList>
    </citation>
    <scope>NUCLEOTIDE SEQUENCE [LARGE SCALE GENOMIC DNA]</scope>
    <source>
        <strain evidence="2 4">Kongs-67</strain>
    </source>
</reference>
<dbReference type="AlphaFoldDB" id="A0AA91Z5T3"/>
<dbReference type="SUPFAM" id="SSF88723">
    <property type="entry name" value="PIN domain-like"/>
    <property type="match status" value="1"/>
</dbReference>
<gene>
    <name evidence="1" type="ORF">CO192_12595</name>
    <name evidence="2" type="ORF">EAO82_02895</name>
</gene>
<dbReference type="Gene3D" id="3.40.50.1010">
    <property type="entry name" value="5'-nuclease"/>
    <property type="match status" value="1"/>
</dbReference>
<evidence type="ECO:0000313" key="4">
    <source>
        <dbReference type="Proteomes" id="UP000344571"/>
    </source>
</evidence>
<name>A0AA91Z5T3_9GAMM</name>
<sequence length="186" mass="22238">MLRDIKNVSPGKGELFFVDTNVWYWMTYFASKSFVPKGPKQYQIENYPNFIEQAVNNKAVLYYSPLMLIELTSLIERAEFEIFKAFKNDQNFSFKRFRNDQHQRKVVIDELHLAWEQVRQLAIELPAKIGDDLECKVLDYLRNFNIDGYDSLYYYFMKQNNIVNIITDDKDFRGLDGIELYSCFER</sequence>
<reference evidence="1 3" key="1">
    <citation type="submission" date="2017-09" db="EMBL/GenBank/DDBJ databases">
        <title>Bacterial and phytoplankton interrelationship in Kongsfjorden, an Arctic fjord.</title>
        <authorList>
            <person name="Sinha R."/>
            <person name="Krishnan K."/>
        </authorList>
    </citation>
    <scope>NUCLEOTIDE SEQUENCE [LARGE SCALE GENOMIC DNA]</scope>
    <source>
        <strain evidence="1 3">58</strain>
    </source>
</reference>
<dbReference type="EMBL" id="CP033116">
    <property type="protein sequence ID" value="QFY55418.1"/>
    <property type="molecule type" value="Genomic_DNA"/>
</dbReference>
<evidence type="ECO:0000313" key="1">
    <source>
        <dbReference type="EMBL" id="PCC98989.1"/>
    </source>
</evidence>
<dbReference type="EMBL" id="NWMT01000148">
    <property type="protein sequence ID" value="PCC98989.1"/>
    <property type="molecule type" value="Genomic_DNA"/>
</dbReference>
<protein>
    <submittedName>
        <fullName evidence="1">PIN domain-containing protein</fullName>
    </submittedName>
</protein>
<dbReference type="RefSeq" id="WP_096346938.1">
    <property type="nucleotide sequence ID" value="NZ_CP033116.1"/>
</dbReference>
<evidence type="ECO:0000313" key="2">
    <source>
        <dbReference type="EMBL" id="QFY55418.1"/>
    </source>
</evidence>
<organism evidence="1 3">
    <name type="scientific">Halopseudomonas pelagia</name>
    <dbReference type="NCBI Taxonomy" id="553151"/>
    <lineage>
        <taxon>Bacteria</taxon>
        <taxon>Pseudomonadati</taxon>
        <taxon>Pseudomonadota</taxon>
        <taxon>Gammaproteobacteria</taxon>
        <taxon>Pseudomonadales</taxon>
        <taxon>Pseudomonadaceae</taxon>
        <taxon>Halopseudomonas</taxon>
    </lineage>
</organism>
<accession>A0AA91Z5T3</accession>
<proteinExistence type="predicted"/>